<dbReference type="EMBL" id="JBHMBC010000014">
    <property type="protein sequence ID" value="MFB9819752.1"/>
    <property type="molecule type" value="Genomic_DNA"/>
</dbReference>
<sequence length="76" mass="8048">MTDRTSTPDAGQAVIVSVRRPLLNVMLGCARALRSQFRQAAPDPGVVNNPKTKLAARCEPSSRQVLTIICSISGVG</sequence>
<organism evidence="1 2">
    <name type="scientific">Arthrobacter ramosus</name>
    <dbReference type="NCBI Taxonomy" id="1672"/>
    <lineage>
        <taxon>Bacteria</taxon>
        <taxon>Bacillati</taxon>
        <taxon>Actinomycetota</taxon>
        <taxon>Actinomycetes</taxon>
        <taxon>Micrococcales</taxon>
        <taxon>Micrococcaceae</taxon>
        <taxon>Arthrobacter</taxon>
    </lineage>
</organism>
<evidence type="ECO:0000313" key="1">
    <source>
        <dbReference type="EMBL" id="MFB9819752.1"/>
    </source>
</evidence>
<dbReference type="Proteomes" id="UP001589702">
    <property type="component" value="Unassembled WGS sequence"/>
</dbReference>
<dbReference type="RefSeq" id="WP_234750920.1">
    <property type="nucleotide sequence ID" value="NZ_BAAAWN010000001.1"/>
</dbReference>
<gene>
    <name evidence="1" type="ORF">ACFFP1_09580</name>
</gene>
<reference evidence="1 2" key="1">
    <citation type="submission" date="2024-09" db="EMBL/GenBank/DDBJ databases">
        <authorList>
            <person name="Sun Q."/>
            <person name="Mori K."/>
        </authorList>
    </citation>
    <scope>NUCLEOTIDE SEQUENCE [LARGE SCALE GENOMIC DNA]</scope>
    <source>
        <strain evidence="1 2">JCM 1334</strain>
    </source>
</reference>
<comment type="caution">
    <text evidence="1">The sequence shown here is derived from an EMBL/GenBank/DDBJ whole genome shotgun (WGS) entry which is preliminary data.</text>
</comment>
<name>A0ABV5XYE9_ARTRM</name>
<keyword evidence="2" id="KW-1185">Reference proteome</keyword>
<accession>A0ABV5XYE9</accession>
<proteinExistence type="predicted"/>
<evidence type="ECO:0000313" key="2">
    <source>
        <dbReference type="Proteomes" id="UP001589702"/>
    </source>
</evidence>
<protein>
    <submittedName>
        <fullName evidence="1">Uncharacterized protein</fullName>
    </submittedName>
</protein>